<name>A0A1M6YBH2_9BRAD</name>
<feature type="signal peptide" evidence="1">
    <location>
        <begin position="1"/>
        <end position="19"/>
    </location>
</feature>
<dbReference type="RefSeq" id="WP_172842104.1">
    <property type="nucleotide sequence ID" value="NZ_LT670844.1"/>
</dbReference>
<keyword evidence="1" id="KW-0732">Signal</keyword>
<dbReference type="Gene3D" id="3.40.190.10">
    <property type="entry name" value="Periplasmic binding protein-like II"/>
    <property type="match status" value="2"/>
</dbReference>
<organism evidence="2 3">
    <name type="scientific">Bradyrhizobium lablabi</name>
    <dbReference type="NCBI Taxonomy" id="722472"/>
    <lineage>
        <taxon>Bacteria</taxon>
        <taxon>Pseudomonadati</taxon>
        <taxon>Pseudomonadota</taxon>
        <taxon>Alphaproteobacteria</taxon>
        <taxon>Hyphomicrobiales</taxon>
        <taxon>Nitrobacteraceae</taxon>
        <taxon>Bradyrhizobium</taxon>
    </lineage>
</organism>
<dbReference type="GO" id="GO:0015689">
    <property type="term" value="P:molybdate ion transport"/>
    <property type="evidence" value="ECO:0007669"/>
    <property type="project" value="TreeGrafter"/>
</dbReference>
<dbReference type="PANTHER" id="PTHR30632:SF0">
    <property type="entry name" value="SULFATE-BINDING PROTEIN"/>
    <property type="match status" value="1"/>
</dbReference>
<dbReference type="EMBL" id="LT670844">
    <property type="protein sequence ID" value="SHL15279.1"/>
    <property type="molecule type" value="Genomic_DNA"/>
</dbReference>
<dbReference type="InterPro" id="IPR050682">
    <property type="entry name" value="ModA/WtpA"/>
</dbReference>
<accession>A0A1M6YBH2</accession>
<dbReference type="Proteomes" id="UP000189935">
    <property type="component" value="Chromosome I"/>
</dbReference>
<feature type="chain" id="PRO_5012952011" evidence="1">
    <location>
        <begin position="20"/>
        <end position="266"/>
    </location>
</feature>
<dbReference type="PANTHER" id="PTHR30632">
    <property type="entry name" value="MOLYBDATE-BINDING PERIPLASMIC PROTEIN"/>
    <property type="match status" value="1"/>
</dbReference>
<evidence type="ECO:0000256" key="1">
    <source>
        <dbReference type="SAM" id="SignalP"/>
    </source>
</evidence>
<evidence type="ECO:0000313" key="3">
    <source>
        <dbReference type="Proteomes" id="UP000189935"/>
    </source>
</evidence>
<dbReference type="AlphaFoldDB" id="A0A1M6YBH2"/>
<sequence length="266" mass="28162">MRAWPVAIMIVLAASSAPAAELRVMAAGSLKDAFTAIFADYTKRYGDSFASVWGPSGVLRERLQNGEVFDVFASAALPHAQTLTDAGVSGPSVLFARNALCIVTEADRGLDTGNLIETLLRPDIRVGTSTPVADPAGDYTWEMFHKIEAKRPGAFETLAKKSQQLFGGPATATPIDGRSRPLAALDDHGIDLFISYCSSALQIARDSPKYKSIALPPELSVGAEYGLTVSRKAQPGAADFGMYLLSPQGQASLKAFGFIPVALPAE</sequence>
<dbReference type="Pfam" id="PF13531">
    <property type="entry name" value="SBP_bac_11"/>
    <property type="match status" value="1"/>
</dbReference>
<dbReference type="GO" id="GO:0030973">
    <property type="term" value="F:molybdate ion binding"/>
    <property type="evidence" value="ECO:0007669"/>
    <property type="project" value="TreeGrafter"/>
</dbReference>
<dbReference type="SUPFAM" id="SSF53850">
    <property type="entry name" value="Periplasmic binding protein-like II"/>
    <property type="match status" value="1"/>
</dbReference>
<protein>
    <submittedName>
        <fullName evidence="2">Molybdenum ABC transporter, molybdate-binding protein</fullName>
    </submittedName>
</protein>
<gene>
    <name evidence="2" type="ORF">SAMN05444159_5147</name>
</gene>
<evidence type="ECO:0000313" key="2">
    <source>
        <dbReference type="EMBL" id="SHL15279.1"/>
    </source>
</evidence>
<reference evidence="2 3" key="1">
    <citation type="submission" date="2016-11" db="EMBL/GenBank/DDBJ databases">
        <authorList>
            <person name="Jaros S."/>
            <person name="Januszkiewicz K."/>
            <person name="Wedrychowicz H."/>
        </authorList>
    </citation>
    <scope>NUCLEOTIDE SEQUENCE [LARGE SCALE GENOMIC DNA]</scope>
    <source>
        <strain evidence="2 3">GAS499</strain>
    </source>
</reference>
<proteinExistence type="predicted"/>